<gene>
    <name evidence="2" type="ORF">SAMN05216360_12626</name>
</gene>
<proteinExistence type="predicted"/>
<accession>A0A1H0KDV5</accession>
<evidence type="ECO:0000313" key="2">
    <source>
        <dbReference type="EMBL" id="SDO54016.1"/>
    </source>
</evidence>
<dbReference type="Gene3D" id="3.40.50.1110">
    <property type="entry name" value="SGNH hydrolase"/>
    <property type="match status" value="2"/>
</dbReference>
<dbReference type="Proteomes" id="UP000198704">
    <property type="component" value="Unassembled WGS sequence"/>
</dbReference>
<sequence>MSGPVSDKPLFPLGPILFFGDSLTADLTAETPNLFSGPQTVARGIAGQSTRDMARRLRSDIALYGAKGLHLIGGRDDILTSGRAVSLDGIVADLTALLRDARDLHVRTWVGAIPPVDPAAPAATGRPVALIKAVNAWLRDHAQDYGALFIDYEAVLAGEAGVLRSAFSDDGIRLNAAGIAALREAMMAALTAPGVEQIWAPPESEDAARRRKFLHHFGYLDSNTRYPSPFIQFAGKPGASHYGVPFDADGFLNAAPIVERKPEGETRILVVGDSTTIDGGDIANTLPGRIERILRARGLTRAKVYNFGVMSSCLTQMTHLIWSRLVTYSPDAIVVLSGSTDLFQPWTYDPRPGHPYNAFITQRLYDHFFDTHDPRAREDGLSYDALVTLIYEELKRLRTEVGWQSPGWEDAIVHHYERATHRLTKLSHDHAVPIVSVLQPTVLRKRHLTEVESSVASGAFLAYLDRQYAKLEAFTAQLATRRPYRRTFTALDLSGIFRDREEGTFYDIVHYDDPAREIVATRLAGEIREALERARGRTPLERARRFLSRLSPARPPTSPDA</sequence>
<evidence type="ECO:0000313" key="3">
    <source>
        <dbReference type="Proteomes" id="UP000198704"/>
    </source>
</evidence>
<dbReference type="RefSeq" id="WP_091722345.1">
    <property type="nucleotide sequence ID" value="NZ_FNHS01000026.1"/>
</dbReference>
<keyword evidence="3" id="KW-1185">Reference proteome</keyword>
<dbReference type="Pfam" id="PF13472">
    <property type="entry name" value="Lipase_GDSL_2"/>
    <property type="match status" value="1"/>
</dbReference>
<protein>
    <submittedName>
        <fullName evidence="2">Lysophospholipase L1</fullName>
    </submittedName>
</protein>
<dbReference type="InterPro" id="IPR051532">
    <property type="entry name" value="Ester_Hydrolysis_Enzymes"/>
</dbReference>
<dbReference type="PANTHER" id="PTHR30383">
    <property type="entry name" value="THIOESTERASE 1/PROTEASE 1/LYSOPHOSPHOLIPASE L1"/>
    <property type="match status" value="1"/>
</dbReference>
<dbReference type="OrthoDB" id="7975126at2"/>
<reference evidence="3" key="1">
    <citation type="submission" date="2016-10" db="EMBL/GenBank/DDBJ databases">
        <authorList>
            <person name="Varghese N."/>
            <person name="Submissions S."/>
        </authorList>
    </citation>
    <scope>NUCLEOTIDE SEQUENCE [LARGE SCALE GENOMIC DNA]</scope>
    <source>
        <strain evidence="3">BL47</strain>
    </source>
</reference>
<dbReference type="STRING" id="582672.SAMN05216360_12626"/>
<dbReference type="GO" id="GO:0016788">
    <property type="term" value="F:hydrolase activity, acting on ester bonds"/>
    <property type="evidence" value="ECO:0007669"/>
    <property type="project" value="UniProtKB-ARBA"/>
</dbReference>
<dbReference type="EMBL" id="FNHS01000026">
    <property type="protein sequence ID" value="SDO54016.1"/>
    <property type="molecule type" value="Genomic_DNA"/>
</dbReference>
<dbReference type="InterPro" id="IPR013830">
    <property type="entry name" value="SGNH_hydro"/>
</dbReference>
<feature type="domain" description="SGNH hydrolase-type esterase" evidence="1">
    <location>
        <begin position="18"/>
        <end position="178"/>
    </location>
</feature>
<name>A0A1H0KDV5_9HYPH</name>
<dbReference type="InterPro" id="IPR036514">
    <property type="entry name" value="SGNH_hydro_sf"/>
</dbReference>
<dbReference type="AlphaFoldDB" id="A0A1H0KDV5"/>
<organism evidence="2 3">
    <name type="scientific">Methylobacterium phyllostachyos</name>
    <dbReference type="NCBI Taxonomy" id="582672"/>
    <lineage>
        <taxon>Bacteria</taxon>
        <taxon>Pseudomonadati</taxon>
        <taxon>Pseudomonadota</taxon>
        <taxon>Alphaproteobacteria</taxon>
        <taxon>Hyphomicrobiales</taxon>
        <taxon>Methylobacteriaceae</taxon>
        <taxon>Methylobacterium</taxon>
    </lineage>
</organism>
<evidence type="ECO:0000259" key="1">
    <source>
        <dbReference type="Pfam" id="PF13472"/>
    </source>
</evidence>
<dbReference type="SUPFAM" id="SSF52266">
    <property type="entry name" value="SGNH hydrolase"/>
    <property type="match status" value="2"/>
</dbReference>